<reference evidence="3 4" key="1">
    <citation type="journal article" date="2004" name="Science">
        <title>The genome of the diatom Thalassiosira pseudonana: ecology, evolution, and metabolism.</title>
        <authorList>
            <person name="Armbrust E.V."/>
            <person name="Berges J.A."/>
            <person name="Bowler C."/>
            <person name="Green B.R."/>
            <person name="Martinez D."/>
            <person name="Putnam N.H."/>
            <person name="Zhou S."/>
            <person name="Allen A.E."/>
            <person name="Apt K.E."/>
            <person name="Bechner M."/>
            <person name="Brzezinski M.A."/>
            <person name="Chaal B.K."/>
            <person name="Chiovitti A."/>
            <person name="Davis A.K."/>
            <person name="Demarest M.S."/>
            <person name="Detter J.C."/>
            <person name="Glavina T."/>
            <person name="Goodstein D."/>
            <person name="Hadi M.Z."/>
            <person name="Hellsten U."/>
            <person name="Hildebrand M."/>
            <person name="Jenkins B.D."/>
            <person name="Jurka J."/>
            <person name="Kapitonov V.V."/>
            <person name="Kroger N."/>
            <person name="Lau W.W."/>
            <person name="Lane T.W."/>
            <person name="Larimer F.W."/>
            <person name="Lippmeier J.C."/>
            <person name="Lucas S."/>
            <person name="Medina M."/>
            <person name="Montsant A."/>
            <person name="Obornik M."/>
            <person name="Parker M.S."/>
            <person name="Palenik B."/>
            <person name="Pazour G.J."/>
            <person name="Richardson P.M."/>
            <person name="Rynearson T.A."/>
            <person name="Saito M.A."/>
            <person name="Schwartz D.C."/>
            <person name="Thamatrakoln K."/>
            <person name="Valentin K."/>
            <person name="Vardi A."/>
            <person name="Wilkerson F.P."/>
            <person name="Rokhsar D.S."/>
        </authorList>
    </citation>
    <scope>NUCLEOTIDE SEQUENCE [LARGE SCALE GENOMIC DNA]</scope>
    <source>
        <strain evidence="3 4">CCMP1335</strain>
    </source>
</reference>
<feature type="region of interest" description="Disordered" evidence="1">
    <location>
        <begin position="94"/>
        <end position="113"/>
    </location>
</feature>
<organism evidence="3 4">
    <name type="scientific">Thalassiosira pseudonana</name>
    <name type="common">Marine diatom</name>
    <name type="synonym">Cyclotella nana</name>
    <dbReference type="NCBI Taxonomy" id="35128"/>
    <lineage>
        <taxon>Eukaryota</taxon>
        <taxon>Sar</taxon>
        <taxon>Stramenopiles</taxon>
        <taxon>Ochrophyta</taxon>
        <taxon>Bacillariophyta</taxon>
        <taxon>Coscinodiscophyceae</taxon>
        <taxon>Thalassiosirophycidae</taxon>
        <taxon>Thalassiosirales</taxon>
        <taxon>Thalassiosiraceae</taxon>
        <taxon>Thalassiosira</taxon>
    </lineage>
</organism>
<dbReference type="GeneID" id="7442942"/>
<dbReference type="PaxDb" id="35128-Thaps10819"/>
<gene>
    <name evidence="3" type="ORF">THAPS_10819</name>
</gene>
<dbReference type="eggNOG" id="ENOG502T82X">
    <property type="taxonomic scope" value="Eukaryota"/>
</dbReference>
<dbReference type="KEGG" id="tps:THAPS_10819"/>
<dbReference type="Proteomes" id="UP000001449">
    <property type="component" value="Chromosome 18"/>
</dbReference>
<sequence length="292" mass="31276">MKSPSLLATSSAAAVVVALSTSTTQALHVSPSEPLIHPYHPSKSSVTLPRNALSSSSLFGLNNHHHQRQRQSKLHYVASTSALNLSDAVDAEITTSTNSNNNGDDDTATTAPSSTSLLQSIDNFGMKLKPWALSAHAKSRGYKSSSNGSDGEATVVNGNTTGYRGFFVILPAVFREVFRQLEESNLVVDAFDDDSNDDGDSINNGEREFKVNSNSAGGDLVAQQQPMRLRTRVTITVLSSVLTLSYVVSGALQVLGKFIKTFTTTTSVESSLEAAADQVVRNEDNLRNNIKQ</sequence>
<dbReference type="EMBL" id="CP001159">
    <property type="protein sequence ID" value="ACI64252.1"/>
    <property type="molecule type" value="Genomic_DNA"/>
</dbReference>
<proteinExistence type="predicted"/>
<reference evidence="3 4" key="2">
    <citation type="journal article" date="2008" name="Nature">
        <title>The Phaeodactylum genome reveals the evolutionary history of diatom genomes.</title>
        <authorList>
            <person name="Bowler C."/>
            <person name="Allen A.E."/>
            <person name="Badger J.H."/>
            <person name="Grimwood J."/>
            <person name="Jabbari K."/>
            <person name="Kuo A."/>
            <person name="Maheswari U."/>
            <person name="Martens C."/>
            <person name="Maumus F."/>
            <person name="Otillar R.P."/>
            <person name="Rayko E."/>
            <person name="Salamov A."/>
            <person name="Vandepoele K."/>
            <person name="Beszteri B."/>
            <person name="Gruber A."/>
            <person name="Heijde M."/>
            <person name="Katinka M."/>
            <person name="Mock T."/>
            <person name="Valentin K."/>
            <person name="Verret F."/>
            <person name="Berges J.A."/>
            <person name="Brownlee C."/>
            <person name="Cadoret J.P."/>
            <person name="Chiovitti A."/>
            <person name="Choi C.J."/>
            <person name="Coesel S."/>
            <person name="De Martino A."/>
            <person name="Detter J.C."/>
            <person name="Durkin C."/>
            <person name="Falciatore A."/>
            <person name="Fournet J."/>
            <person name="Haruta M."/>
            <person name="Huysman M.J."/>
            <person name="Jenkins B.D."/>
            <person name="Jiroutova K."/>
            <person name="Jorgensen R.E."/>
            <person name="Joubert Y."/>
            <person name="Kaplan A."/>
            <person name="Kroger N."/>
            <person name="Kroth P.G."/>
            <person name="La Roche J."/>
            <person name="Lindquist E."/>
            <person name="Lommer M."/>
            <person name="Martin-Jezequel V."/>
            <person name="Lopez P.J."/>
            <person name="Lucas S."/>
            <person name="Mangogna M."/>
            <person name="McGinnis K."/>
            <person name="Medlin L.K."/>
            <person name="Montsant A."/>
            <person name="Oudot-Le Secq M.P."/>
            <person name="Napoli C."/>
            <person name="Obornik M."/>
            <person name="Parker M.S."/>
            <person name="Petit J.L."/>
            <person name="Porcel B.M."/>
            <person name="Poulsen N."/>
            <person name="Robison M."/>
            <person name="Rychlewski L."/>
            <person name="Rynearson T.A."/>
            <person name="Schmutz J."/>
            <person name="Shapiro H."/>
            <person name="Siaut M."/>
            <person name="Stanley M."/>
            <person name="Sussman M.R."/>
            <person name="Taylor A.R."/>
            <person name="Vardi A."/>
            <person name="von Dassow P."/>
            <person name="Vyverman W."/>
            <person name="Willis A."/>
            <person name="Wyrwicz L.S."/>
            <person name="Rokhsar D.S."/>
            <person name="Weissenbach J."/>
            <person name="Armbrust E.V."/>
            <person name="Green B.R."/>
            <person name="Van de Peer Y."/>
            <person name="Grigoriev I.V."/>
        </authorList>
    </citation>
    <scope>NUCLEOTIDE SEQUENCE [LARGE SCALE GENOMIC DNA]</scope>
    <source>
        <strain evidence="3 4">CCMP1335</strain>
    </source>
</reference>
<keyword evidence="4" id="KW-1185">Reference proteome</keyword>
<protein>
    <submittedName>
        <fullName evidence="3">Uncharacterized protein</fullName>
    </submittedName>
</protein>
<feature type="signal peptide" evidence="2">
    <location>
        <begin position="1"/>
        <end position="26"/>
    </location>
</feature>
<dbReference type="RefSeq" id="XP_002295535.1">
    <property type="nucleotide sequence ID" value="XM_002295499.1"/>
</dbReference>
<dbReference type="AlphaFoldDB" id="B5YLL1"/>
<evidence type="ECO:0000313" key="4">
    <source>
        <dbReference type="Proteomes" id="UP000001449"/>
    </source>
</evidence>
<feature type="chain" id="PRO_5002841466" evidence="2">
    <location>
        <begin position="27"/>
        <end position="292"/>
    </location>
</feature>
<dbReference type="OMA" id="RAKSNIM"/>
<name>B5YLL1_THAPS</name>
<dbReference type="HOGENOM" id="CLU_954697_0_0_1"/>
<keyword evidence="2" id="KW-0732">Signal</keyword>
<dbReference type="InParanoid" id="B5YLL1"/>
<evidence type="ECO:0000313" key="3">
    <source>
        <dbReference type="EMBL" id="ACI64252.1"/>
    </source>
</evidence>
<accession>B5YLL1</accession>
<evidence type="ECO:0000256" key="1">
    <source>
        <dbReference type="SAM" id="MobiDB-lite"/>
    </source>
</evidence>
<evidence type="ECO:0000256" key="2">
    <source>
        <dbReference type="SAM" id="SignalP"/>
    </source>
</evidence>